<proteinExistence type="predicted"/>
<keyword evidence="1" id="KW-1133">Transmembrane helix</keyword>
<feature type="transmembrane region" description="Helical" evidence="1">
    <location>
        <begin position="32"/>
        <end position="52"/>
    </location>
</feature>
<protein>
    <submittedName>
        <fullName evidence="2">Uncharacterized protein</fullName>
    </submittedName>
</protein>
<accession>A0A485LVW3</accession>
<evidence type="ECO:0000256" key="1">
    <source>
        <dbReference type="SAM" id="Phobius"/>
    </source>
</evidence>
<keyword evidence="1" id="KW-0812">Transmembrane</keyword>
<feature type="transmembrane region" description="Helical" evidence="1">
    <location>
        <begin position="7"/>
        <end position="26"/>
    </location>
</feature>
<name>A0A485LVW3_9ZZZZ</name>
<sequence>MKLKYHVPLVGFLVPTFAISTLMFVYGECPPIDQLIGFYACVIGAAVTYYVGIHTVLSDSKQQSGT</sequence>
<evidence type="ECO:0000313" key="2">
    <source>
        <dbReference type="EMBL" id="VFU12524.1"/>
    </source>
</evidence>
<reference evidence="2" key="1">
    <citation type="submission" date="2019-03" db="EMBL/GenBank/DDBJ databases">
        <authorList>
            <person name="Hao L."/>
        </authorList>
    </citation>
    <scope>NUCLEOTIDE SEQUENCE</scope>
</reference>
<organism evidence="2">
    <name type="scientific">anaerobic digester metagenome</name>
    <dbReference type="NCBI Taxonomy" id="1263854"/>
    <lineage>
        <taxon>unclassified sequences</taxon>
        <taxon>metagenomes</taxon>
        <taxon>ecological metagenomes</taxon>
    </lineage>
</organism>
<keyword evidence="1" id="KW-0472">Membrane</keyword>
<dbReference type="AlphaFoldDB" id="A0A485LVW3"/>
<gene>
    <name evidence="2" type="ORF">SCFA_140009</name>
</gene>
<dbReference type="EMBL" id="CAADRM010000046">
    <property type="protein sequence ID" value="VFU12524.1"/>
    <property type="molecule type" value="Genomic_DNA"/>
</dbReference>